<keyword evidence="1" id="KW-1133">Transmembrane helix</keyword>
<comment type="caution">
    <text evidence="2">The sequence shown here is derived from an EMBL/GenBank/DDBJ whole genome shotgun (WGS) entry which is preliminary data.</text>
</comment>
<accession>A0A973W114</accession>
<protein>
    <submittedName>
        <fullName evidence="2">Uncharacterized protein</fullName>
    </submittedName>
</protein>
<feature type="transmembrane region" description="Helical" evidence="1">
    <location>
        <begin position="35"/>
        <end position="62"/>
    </location>
</feature>
<feature type="transmembrane region" description="Helical" evidence="1">
    <location>
        <begin position="68"/>
        <end position="91"/>
    </location>
</feature>
<dbReference type="AlphaFoldDB" id="A0A973W114"/>
<keyword evidence="1" id="KW-0812">Transmembrane</keyword>
<gene>
    <name evidence="2" type="ORF">HAP48_022275</name>
</gene>
<reference evidence="2" key="1">
    <citation type="submission" date="2020-06" db="EMBL/GenBank/DDBJ databases">
        <title>Whole Genome Sequence of Bradyrhizobium sp. Strain 1S1.</title>
        <authorList>
            <person name="Bromfield E.S.P."/>
            <person name="Cloutier S."/>
        </authorList>
    </citation>
    <scope>NUCLEOTIDE SEQUENCE [LARGE SCALE GENOMIC DNA]</scope>
    <source>
        <strain evidence="2">1S1</strain>
    </source>
</reference>
<sequence length="170" mass="17614">MDTAMRANARPSLSVIARSYLADLRQWIGRLVTGYALACGFMLVGAVSLLVAIGIGGAAAFHALELRYGIWIAYAAIGGVFLLLGLLGLGTGRGLLARPAPAAPRPSRQADMLKRAIAVPVAARLIATSRSGAGVNADLTTQVLAAAAAAMLAGWFAASRFKRPRDAIQD</sequence>
<keyword evidence="1" id="KW-0472">Membrane</keyword>
<evidence type="ECO:0000256" key="1">
    <source>
        <dbReference type="SAM" id="Phobius"/>
    </source>
</evidence>
<name>A0A973W114_9BRAD</name>
<dbReference type="EMBL" id="JAAOLE020000001">
    <property type="protein sequence ID" value="NVI45637.1"/>
    <property type="molecule type" value="Genomic_DNA"/>
</dbReference>
<evidence type="ECO:0000313" key="2">
    <source>
        <dbReference type="EMBL" id="NVI45637.1"/>
    </source>
</evidence>
<proteinExistence type="predicted"/>
<organism evidence="2">
    <name type="scientific">Bradyrhizobium septentrionale</name>
    <dbReference type="NCBI Taxonomy" id="1404411"/>
    <lineage>
        <taxon>Bacteria</taxon>
        <taxon>Pseudomonadati</taxon>
        <taxon>Pseudomonadota</taxon>
        <taxon>Alphaproteobacteria</taxon>
        <taxon>Hyphomicrobiales</taxon>
        <taxon>Nitrobacteraceae</taxon>
        <taxon>Bradyrhizobium</taxon>
    </lineage>
</organism>